<comment type="caution">
    <text evidence="4">The sequence shown here is derived from an EMBL/GenBank/DDBJ whole genome shotgun (WGS) entry which is preliminary data.</text>
</comment>
<accession>A0A6A3C9E2</accession>
<protein>
    <recommendedName>
        <fullName evidence="6">Reverse transcriptase Ty1/copia-type domain-containing protein</fullName>
    </recommendedName>
</protein>
<feature type="compositionally biased region" description="Polar residues" evidence="1">
    <location>
        <begin position="341"/>
        <end position="364"/>
    </location>
</feature>
<sequence>MYYEVDWGEGLEHTKFMSHLNKERLYEFLAGLNRDLDEVRGYILGRTPLPTIGEAFTAVRREENHRRVMMGDSKEPKPVTNYGHSPTESSALVSRDPQSQKIRAENDSKLSRSRDRLWCNYYNRTGHTKEKCFKLQGYPGTTKIQKENKALLSLGSSSTTTPVPTKVVQDVRLTKSQLETFHKLLGAPISHGSLAIQGIAFNITSKSSNHPSWILDSGASDHMTGNLSLFHMYSPCHSQSRIRIANGSYSSIAGIGAVRLTKEFSLEKVLHEQKSRRVIGTAKGDHVLITPDLSVPLERNEFSSDEIPIGSKLQQPNPSEKPKLRPPEIIVYSRKHFPPKNDTTAVPNSSNSEDCPVSDQSPGSSDIDLPIAVRKGIRAWHVKYDCPQLKRKGQSKNKHKAHVATWSDEEGSDEEEQEVANLCLMAFEEDSKENEHCYKARETNPNSWYLDSGCSRHMIGDKNRFSEFNAKNGGEVTFGDDSKGHMEGIINTNEVRHDVGEPSSNEETKDEVTQNPLENPTIEEREVSYPREYNHVKDGEIIGTRWVFRNKFDESANIVRNKARLVAQETQEEGIDYDETYAPVARMEAIRIKFEMSMMGELSFFLGLQIKQRKDGIFINQAKYIKDMLKKFGLENGKPHGTPMSSSTKLDVDEGAVKRIFRYLKDTPSLGLWSSSSRSNQNRPPVPHPPNPIPPPPSSLLGSCFNMPECRRDELYSRYRNSFQTYRIREERIPSLQAMVDINFEYLSILKAWKFDKLFKLKPIVYQQLVRIFYSNANCANNLPCEDFLVSLQICIVLFGRECSQEFGTFAPVAKLNTVRVLLSLAVNLDWPLIQLNVKNAFLNGDLSEEVYMDFPPGFEEEKWRVCRLKKSLYILKQSPRAWFSRFAKAMTSRKYTQGQYMHAPKEKHLEAVYRMLRYLKGTPGKGLHFKKNTSPDIELYTDADWAGSVYCDNQAAVTIAHNPVHHDHTKHVEIDRHFIRKKVNSEDVCITYLPTKQQVADLLTKSLNETLVLVSSNIHWGHAFICRTTLISSIALLDNCLLTFGGSRTFFICCNIKGINDLLVSLIAIIASLTRSSLGESVKFSNLRSKYVFAACDRDPS</sequence>
<dbReference type="EMBL" id="VEPZ02000510">
    <property type="protein sequence ID" value="KAE8723689.1"/>
    <property type="molecule type" value="Genomic_DNA"/>
</dbReference>
<dbReference type="Pfam" id="PF07727">
    <property type="entry name" value="RVT_2"/>
    <property type="match status" value="3"/>
</dbReference>
<evidence type="ECO:0000313" key="5">
    <source>
        <dbReference type="Proteomes" id="UP000436088"/>
    </source>
</evidence>
<feature type="domain" description="Reverse transcriptase Ty1/copia-type" evidence="2">
    <location>
        <begin position="593"/>
        <end position="645"/>
    </location>
</feature>
<feature type="region of interest" description="Disordered" evidence="1">
    <location>
        <begin position="305"/>
        <end position="368"/>
    </location>
</feature>
<feature type="domain" description="Reverse transcriptase Ty1/copia-type" evidence="2">
    <location>
        <begin position="809"/>
        <end position="900"/>
    </location>
</feature>
<evidence type="ECO:0008006" key="6">
    <source>
        <dbReference type="Google" id="ProtNLM"/>
    </source>
</evidence>
<evidence type="ECO:0000259" key="2">
    <source>
        <dbReference type="Pfam" id="PF07727"/>
    </source>
</evidence>
<dbReference type="PANTHER" id="PTHR11439">
    <property type="entry name" value="GAG-POL-RELATED RETROTRANSPOSON"/>
    <property type="match status" value="1"/>
</dbReference>
<dbReference type="Proteomes" id="UP000436088">
    <property type="component" value="Unassembled WGS sequence"/>
</dbReference>
<evidence type="ECO:0000256" key="1">
    <source>
        <dbReference type="SAM" id="MobiDB-lite"/>
    </source>
</evidence>
<dbReference type="AlphaFoldDB" id="A0A6A3C9E2"/>
<evidence type="ECO:0000313" key="4">
    <source>
        <dbReference type="EMBL" id="KAE8723689.1"/>
    </source>
</evidence>
<feature type="domain" description="Retrovirus-related Pol polyprotein from transposon TNT 1-94-like beta-barrel" evidence="3">
    <location>
        <begin position="448"/>
        <end position="489"/>
    </location>
</feature>
<organism evidence="4 5">
    <name type="scientific">Hibiscus syriacus</name>
    <name type="common">Rose of Sharon</name>
    <dbReference type="NCBI Taxonomy" id="106335"/>
    <lineage>
        <taxon>Eukaryota</taxon>
        <taxon>Viridiplantae</taxon>
        <taxon>Streptophyta</taxon>
        <taxon>Embryophyta</taxon>
        <taxon>Tracheophyta</taxon>
        <taxon>Spermatophyta</taxon>
        <taxon>Magnoliopsida</taxon>
        <taxon>eudicotyledons</taxon>
        <taxon>Gunneridae</taxon>
        <taxon>Pentapetalae</taxon>
        <taxon>rosids</taxon>
        <taxon>malvids</taxon>
        <taxon>Malvales</taxon>
        <taxon>Malvaceae</taxon>
        <taxon>Malvoideae</taxon>
        <taxon>Hibiscus</taxon>
    </lineage>
</organism>
<name>A0A6A3C9E2_HIBSY</name>
<dbReference type="InterPro" id="IPR013103">
    <property type="entry name" value="RVT_2"/>
</dbReference>
<dbReference type="PANTHER" id="PTHR11439:SF511">
    <property type="match status" value="1"/>
</dbReference>
<dbReference type="Pfam" id="PF22936">
    <property type="entry name" value="Pol_BBD"/>
    <property type="match status" value="2"/>
</dbReference>
<feature type="region of interest" description="Disordered" evidence="1">
    <location>
        <begin position="672"/>
        <end position="693"/>
    </location>
</feature>
<feature type="domain" description="Reverse transcriptase Ty1/copia-type" evidence="2">
    <location>
        <begin position="537"/>
        <end position="592"/>
    </location>
</feature>
<evidence type="ECO:0000259" key="3">
    <source>
        <dbReference type="Pfam" id="PF22936"/>
    </source>
</evidence>
<dbReference type="InterPro" id="IPR054722">
    <property type="entry name" value="PolX-like_BBD"/>
</dbReference>
<reference evidence="4" key="1">
    <citation type="submission" date="2019-09" db="EMBL/GenBank/DDBJ databases">
        <title>Draft genome information of white flower Hibiscus syriacus.</title>
        <authorList>
            <person name="Kim Y.-M."/>
        </authorList>
    </citation>
    <scope>NUCLEOTIDE SEQUENCE [LARGE SCALE GENOMIC DNA]</scope>
    <source>
        <strain evidence="4">YM2019G1</strain>
    </source>
</reference>
<feature type="compositionally biased region" description="Pro residues" evidence="1">
    <location>
        <begin position="684"/>
        <end position="693"/>
    </location>
</feature>
<feature type="region of interest" description="Disordered" evidence="1">
    <location>
        <begin position="64"/>
        <end position="108"/>
    </location>
</feature>
<dbReference type="CDD" id="cd09272">
    <property type="entry name" value="RNase_HI_RT_Ty1"/>
    <property type="match status" value="1"/>
</dbReference>
<feature type="compositionally biased region" description="Polar residues" evidence="1">
    <location>
        <begin position="82"/>
        <end position="101"/>
    </location>
</feature>
<feature type="domain" description="Retrovirus-related Pol polyprotein from transposon TNT 1-94-like beta-barrel" evidence="3">
    <location>
        <begin position="213"/>
        <end position="271"/>
    </location>
</feature>
<keyword evidence="5" id="KW-1185">Reference proteome</keyword>
<feature type="region of interest" description="Disordered" evidence="1">
    <location>
        <begin position="497"/>
        <end position="525"/>
    </location>
</feature>
<proteinExistence type="predicted"/>
<gene>
    <name evidence="4" type="ORF">F3Y22_tig00012036pilonHSYRG00007</name>
</gene>
<feature type="compositionally biased region" description="Basic and acidic residues" evidence="1">
    <location>
        <begin position="497"/>
        <end position="512"/>
    </location>
</feature>